<dbReference type="InterPro" id="IPR042488">
    <property type="entry name" value="Rad4_BHD3_sf"/>
</dbReference>
<protein>
    <submittedName>
        <fullName evidence="5">Glucuronosyltransferase</fullName>
    </submittedName>
</protein>
<dbReference type="GO" id="GO:0000111">
    <property type="term" value="C:nucleotide-excision repair factor 2 complex"/>
    <property type="evidence" value="ECO:0000318"/>
    <property type="project" value="GO_Central"/>
</dbReference>
<dbReference type="SUPFAM" id="SSF54001">
    <property type="entry name" value="Cysteine proteinases"/>
    <property type="match status" value="1"/>
</dbReference>
<dbReference type="Pfam" id="PF10405">
    <property type="entry name" value="BHD_3"/>
    <property type="match status" value="1"/>
</dbReference>
<reference evidence="5" key="2">
    <citation type="submission" date="2022-06" db="UniProtKB">
        <authorList>
            <consortium name="EnsemblMetazoa"/>
        </authorList>
    </citation>
    <scope>IDENTIFICATION</scope>
    <source>
        <strain evidence="5">PS312</strain>
    </source>
</reference>
<evidence type="ECO:0000313" key="5">
    <source>
        <dbReference type="EnsemblMetazoa" id="PPA03238.1"/>
    </source>
</evidence>
<dbReference type="InterPro" id="IPR018328">
    <property type="entry name" value="Rad4_beta-hairpin_dom3"/>
</dbReference>
<dbReference type="Gene3D" id="3.40.50.2000">
    <property type="entry name" value="Glycogen Phosphorylase B"/>
    <property type="match status" value="1"/>
</dbReference>
<feature type="chain" id="PRO_5043971767" evidence="4">
    <location>
        <begin position="23"/>
        <end position="1580"/>
    </location>
</feature>
<accession>A0A2A6BDX8</accession>
<dbReference type="SMART" id="SM01030">
    <property type="entry name" value="BHD_1"/>
    <property type="match status" value="1"/>
</dbReference>
<keyword evidence="3" id="KW-0812">Transmembrane</keyword>
<name>A0A2A6BDX8_PRIPA</name>
<dbReference type="GO" id="GO:0071942">
    <property type="term" value="C:XPC complex"/>
    <property type="evidence" value="ECO:0000318"/>
    <property type="project" value="GO_Central"/>
</dbReference>
<dbReference type="PANTHER" id="PTHR12135">
    <property type="entry name" value="DNA REPAIR PROTEIN XP-C / RAD4"/>
    <property type="match status" value="1"/>
</dbReference>
<dbReference type="GO" id="GO:0005737">
    <property type="term" value="C:cytoplasm"/>
    <property type="evidence" value="ECO:0000318"/>
    <property type="project" value="GO_Central"/>
</dbReference>
<dbReference type="InterPro" id="IPR004583">
    <property type="entry name" value="DNA_repair_Rad4"/>
</dbReference>
<dbReference type="GO" id="GO:0006289">
    <property type="term" value="P:nucleotide-excision repair"/>
    <property type="evidence" value="ECO:0000318"/>
    <property type="project" value="GO_Central"/>
</dbReference>
<dbReference type="EnsemblMetazoa" id="PPA03238.1">
    <property type="protein sequence ID" value="PPA03238.1"/>
    <property type="gene ID" value="WBGene00092792"/>
</dbReference>
<feature type="compositionally biased region" description="Basic residues" evidence="2">
    <location>
        <begin position="737"/>
        <end position="748"/>
    </location>
</feature>
<evidence type="ECO:0000256" key="2">
    <source>
        <dbReference type="SAM" id="MobiDB-lite"/>
    </source>
</evidence>
<dbReference type="SUPFAM" id="SSF53756">
    <property type="entry name" value="UDP-Glycosyltransferase/glycogen phosphorylase"/>
    <property type="match status" value="1"/>
</dbReference>
<dbReference type="Pfam" id="PF00201">
    <property type="entry name" value="UDPGT"/>
    <property type="match status" value="1"/>
</dbReference>
<dbReference type="PANTHER" id="PTHR12135:SF0">
    <property type="entry name" value="DNA REPAIR PROTEIN COMPLEMENTING XP-C CELLS"/>
    <property type="match status" value="1"/>
</dbReference>
<dbReference type="Gene3D" id="3.30.70.2460">
    <property type="entry name" value="Rad4, beta-hairpin domain BHD3"/>
    <property type="match status" value="1"/>
</dbReference>
<sequence>MRLRVWSLLLLFMTLSINTVAPKNILIYNPSIGYYHTKFMTTIANELSKVGHRVTMLDNMFYTDLEQVDRNETIKRVEVKQQEETAQIIKNGFKGVNGLMAFWNDLNATKKLEGLFGYYYSQASFSRMLSEQCSHAIKSDADAIKELMGIQFDLAITEVFDLCGVGIFHKLLIKKTILASSVPLHEYLGELLGLPKNFDFPTKFSVKTPEEHREFFNEYSFKGFLENAFESALFGMEMFGLFEINVTRMFKKEFKEFPGVKMLLRNAHSLIENVHPLLDLSRPTLNAIIPIGGITVDTPSPLDKKVEDAIIKAGGKKIVLVSFGTVMKSDTMTDDIKRNLIEAFGKMDDVFFFFKADRDLFPKHWDLNNRPNMIVDNWFKQNDLLNSGKIDLFVSHMGIGSMTEAAYSGTPLLAVPIFVDQHYNYACAKRLNITRFVDKNSLTEGSNQFSKAIREALEDESLKLYSTKLAANLAKFGDQKKKMMEHINFILSLDESTIPMAFVNHHHGFGFVLSVKSLLHLVPYYAMPIIFFVFLLFVGCIVVLVTEDMQILIAYLVVLYFLVLMSTEPRRSLRLRSSNVSDASNETDKVQLLRDIRLLWVPDEVDTNKDDAEIEKKLVRCDEAQHNVQQSRKRAASTMGKNERSDEEEESDKEEIPAKTRRTGEKADKVVSTREDSKGLNGNAVVQSKRRPRRECVRKTTVERYDDLMSGSASSSDVTSSESEVDDSDLEKEIEKAKKRRGGMRRKVGLSSKESSSDSVSEEDDEEEEEDEDVEEMDNDEPFDKGGRSRGCRSSSRNGGKSGMKKGIKRQKMENRMPVEILHDKEYDVDYDEMVAWEAKSVKMVRDLRELERERANGGQIMDTVNEFIQRCLKDGRMIEMDEKESIRVTHVHENELAEMNRKKKMTVVQRIKEIMEKRQKLEEENEDESEEDEWEEMEPVDGMEESKKKEVEVRIDTKKKLNAPWKAKWIRQEVNREVRQRCENIHKAHLISYIAHLRHLMALAKSSSREKEGIPLSVRSLSLIPFKLLNEEGMTNVMKMEEIIQWWRKNFSKIEYDDVQKMEGMSERMDELMENLHFETTKDAAILFSSFLSHLNLSHRIIARCVVTTKKAKENNPVSKKGTVSKNKTTIKKENDVQNKLEETITYWCEIWNDEENTWKVFDPFVDSPERAEKKESKEKISKKDQMKENKKYEKKMVNDFIKSWNSSTHVEPFRSYMEKDGSVLYFIAVDNDFNIRDVSSRYINGKDLISRDLKGRRANEEWLMELWENKAWAIDGNKAKEEENEWIEKIKMMDMPTTVAAFKDHPIYVLNKDVLKMQIIFPYDTKPIGEINKYKIYLRKFVRPINTPKWYEKMGRQIKKGEPPCGEKQVTNPMNGETGTQGLYGYWQTEEWNGGEVIEGRIPRNEFGNVYLYQREMIPRGCIYLEPEGLQRLATELSKDFVPAVIAWYYKGGTTIPLVHTRPGTLFPNKEKGKSIMRILRIRGAVFIKEDLVELVGAWKVCYKRWKDEERKIRSERCIGRWKKLIKGMMRLAAMRKEFEPIEDMSKGGTLDDDAVREEEKASWPQKKYGGDMFEEKE</sequence>
<evidence type="ECO:0000256" key="3">
    <source>
        <dbReference type="SAM" id="Phobius"/>
    </source>
</evidence>
<dbReference type="GO" id="GO:0008194">
    <property type="term" value="F:UDP-glycosyltransferase activity"/>
    <property type="evidence" value="ECO:0007669"/>
    <property type="project" value="InterPro"/>
</dbReference>
<feature type="signal peptide" evidence="4">
    <location>
        <begin position="1"/>
        <end position="22"/>
    </location>
</feature>
<dbReference type="InterPro" id="IPR018326">
    <property type="entry name" value="Rad4_beta-hairpin_dom1"/>
</dbReference>
<dbReference type="Gene3D" id="3.90.260.10">
    <property type="entry name" value="Transglutaminase-like"/>
    <property type="match status" value="1"/>
</dbReference>
<dbReference type="Pfam" id="PF10403">
    <property type="entry name" value="BHD_1"/>
    <property type="match status" value="1"/>
</dbReference>
<dbReference type="GO" id="GO:0006298">
    <property type="term" value="P:mismatch repair"/>
    <property type="evidence" value="ECO:0000318"/>
    <property type="project" value="GO_Central"/>
</dbReference>
<dbReference type="SMART" id="SM01032">
    <property type="entry name" value="BHD_3"/>
    <property type="match status" value="1"/>
</dbReference>
<evidence type="ECO:0000313" key="6">
    <source>
        <dbReference type="Proteomes" id="UP000005239"/>
    </source>
</evidence>
<feature type="compositionally biased region" description="Basic and acidic residues" evidence="2">
    <location>
        <begin position="654"/>
        <end position="678"/>
    </location>
</feature>
<accession>A0A8R1Y7W6</accession>
<proteinExistence type="predicted"/>
<dbReference type="InterPro" id="IPR036985">
    <property type="entry name" value="Transglutaminase-like_sf"/>
</dbReference>
<keyword evidence="1" id="KW-0808">Transferase</keyword>
<feature type="compositionally biased region" description="Acidic residues" evidence="2">
    <location>
        <begin position="760"/>
        <end position="781"/>
    </location>
</feature>
<keyword evidence="6" id="KW-1185">Reference proteome</keyword>
<dbReference type="InterPro" id="IPR002213">
    <property type="entry name" value="UDP_glucos_trans"/>
</dbReference>
<feature type="region of interest" description="Disordered" evidence="2">
    <location>
        <begin position="1546"/>
        <end position="1580"/>
    </location>
</feature>
<organism evidence="5 6">
    <name type="scientific">Pristionchus pacificus</name>
    <name type="common">Parasitic nematode worm</name>
    <dbReference type="NCBI Taxonomy" id="54126"/>
    <lineage>
        <taxon>Eukaryota</taxon>
        <taxon>Metazoa</taxon>
        <taxon>Ecdysozoa</taxon>
        <taxon>Nematoda</taxon>
        <taxon>Chromadorea</taxon>
        <taxon>Rhabditida</taxon>
        <taxon>Rhabditina</taxon>
        <taxon>Diplogasteromorpha</taxon>
        <taxon>Diplogasteroidea</taxon>
        <taxon>Neodiplogasteridae</taxon>
        <taxon>Pristionchus</taxon>
    </lineage>
</organism>
<evidence type="ECO:0000256" key="1">
    <source>
        <dbReference type="ARBA" id="ARBA00022679"/>
    </source>
</evidence>
<keyword evidence="4" id="KW-0732">Signal</keyword>
<feature type="compositionally biased region" description="Low complexity" evidence="2">
    <location>
        <begin position="749"/>
        <end position="759"/>
    </location>
</feature>
<dbReference type="Gene3D" id="2.20.20.110">
    <property type="entry name" value="Rad4, beta-hairpin domain BHD1"/>
    <property type="match status" value="1"/>
</dbReference>
<dbReference type="GO" id="GO:0003684">
    <property type="term" value="F:damaged DNA binding"/>
    <property type="evidence" value="ECO:0000318"/>
    <property type="project" value="GO_Central"/>
</dbReference>
<keyword evidence="3" id="KW-0472">Membrane</keyword>
<feature type="region of interest" description="Disordered" evidence="2">
    <location>
        <begin position="625"/>
        <end position="812"/>
    </location>
</feature>
<feature type="region of interest" description="Disordered" evidence="2">
    <location>
        <begin position="920"/>
        <end position="950"/>
    </location>
</feature>
<gene>
    <name evidence="5" type="primary">WBGene00092792</name>
</gene>
<feature type="compositionally biased region" description="Basic and acidic residues" evidence="2">
    <location>
        <begin position="694"/>
        <end position="707"/>
    </location>
</feature>
<feature type="compositionally biased region" description="Acidic residues" evidence="2">
    <location>
        <begin position="924"/>
        <end position="944"/>
    </location>
</feature>
<feature type="transmembrane region" description="Helical" evidence="3">
    <location>
        <begin position="524"/>
        <end position="544"/>
    </location>
</feature>
<dbReference type="Proteomes" id="UP000005239">
    <property type="component" value="Unassembled WGS sequence"/>
</dbReference>
<dbReference type="InterPro" id="IPR038765">
    <property type="entry name" value="Papain-like_cys_pep_sf"/>
</dbReference>
<keyword evidence="3" id="KW-1133">Transmembrane helix</keyword>
<reference evidence="6" key="1">
    <citation type="journal article" date="2008" name="Nat. Genet.">
        <title>The Pristionchus pacificus genome provides a unique perspective on nematode lifestyle and parasitism.</title>
        <authorList>
            <person name="Dieterich C."/>
            <person name="Clifton S.W."/>
            <person name="Schuster L.N."/>
            <person name="Chinwalla A."/>
            <person name="Delehaunty K."/>
            <person name="Dinkelacker I."/>
            <person name="Fulton L."/>
            <person name="Fulton R."/>
            <person name="Godfrey J."/>
            <person name="Minx P."/>
            <person name="Mitreva M."/>
            <person name="Roeseler W."/>
            <person name="Tian H."/>
            <person name="Witte H."/>
            <person name="Yang S.P."/>
            <person name="Wilson R.K."/>
            <person name="Sommer R.J."/>
        </authorList>
    </citation>
    <scope>NUCLEOTIDE SEQUENCE [LARGE SCALE GENOMIC DNA]</scope>
    <source>
        <strain evidence="6">PS312</strain>
    </source>
</reference>
<feature type="transmembrane region" description="Helical" evidence="3">
    <location>
        <begin position="551"/>
        <end position="567"/>
    </location>
</feature>
<dbReference type="GO" id="GO:0003697">
    <property type="term" value="F:single-stranded DNA binding"/>
    <property type="evidence" value="ECO:0000318"/>
    <property type="project" value="GO_Central"/>
</dbReference>
<feature type="compositionally biased region" description="Low complexity" evidence="2">
    <location>
        <begin position="710"/>
        <end position="722"/>
    </location>
</feature>
<evidence type="ECO:0000256" key="4">
    <source>
        <dbReference type="SAM" id="SignalP"/>
    </source>
</evidence>
<dbReference type="CDD" id="cd03784">
    <property type="entry name" value="GT1_Gtf-like"/>
    <property type="match status" value="1"/>
</dbReference>